<evidence type="ECO:0000256" key="11">
    <source>
        <dbReference type="PIRSR" id="PIRSR605478-1"/>
    </source>
</evidence>
<comment type="caution">
    <text evidence="18">The sequence shown here is derived from an EMBL/GenBank/DDBJ whole genome shotgun (WGS) entry which is preliminary data.</text>
</comment>
<dbReference type="Pfam" id="PF00456">
    <property type="entry name" value="Transketolase_N"/>
    <property type="match status" value="1"/>
</dbReference>
<reference evidence="19" key="1">
    <citation type="submission" date="2018-06" db="EMBL/GenBank/DDBJ databases">
        <title>Aestuariibacter litoralis strain KCTC 52945T.</title>
        <authorList>
            <person name="Li X."/>
            <person name="Salam N."/>
            <person name="Li J.-L."/>
            <person name="Chen Y.-M."/>
            <person name="Yang Z.-W."/>
            <person name="Zhang L.-Y."/>
            <person name="Han M.-X."/>
            <person name="Xiao M."/>
            <person name="Li W.-J."/>
        </authorList>
    </citation>
    <scope>NUCLEOTIDE SEQUENCE [LARGE SCALE GENOMIC DNA]</scope>
    <source>
        <strain evidence="19">KCTC 52945</strain>
    </source>
</reference>
<dbReference type="InterPro" id="IPR005474">
    <property type="entry name" value="Transketolase_N"/>
</dbReference>
<dbReference type="PROSITE" id="PS00801">
    <property type="entry name" value="TRANSKETOLASE_1"/>
    <property type="match status" value="1"/>
</dbReference>
<dbReference type="Pfam" id="PF02779">
    <property type="entry name" value="Transket_pyr"/>
    <property type="match status" value="1"/>
</dbReference>
<evidence type="ECO:0000256" key="3">
    <source>
        <dbReference type="ARBA" id="ARBA00013152"/>
    </source>
</evidence>
<feature type="binding site" evidence="14">
    <location>
        <position position="158"/>
    </location>
    <ligand>
        <name>Mg(2+)</name>
        <dbReference type="ChEBI" id="CHEBI:18420"/>
    </ligand>
</feature>
<feature type="binding site" evidence="14">
    <location>
        <position position="190"/>
    </location>
    <ligand>
        <name>Mg(2+)</name>
        <dbReference type="ChEBI" id="CHEBI:18420"/>
    </ligand>
</feature>
<dbReference type="Pfam" id="PF22613">
    <property type="entry name" value="Transketolase_C_1"/>
    <property type="match status" value="1"/>
</dbReference>
<gene>
    <name evidence="18" type="primary">tkt</name>
    <name evidence="18" type="ORF">DK847_01770</name>
</gene>
<evidence type="ECO:0000256" key="6">
    <source>
        <dbReference type="ARBA" id="ARBA00022837"/>
    </source>
</evidence>
<dbReference type="GO" id="GO:0004802">
    <property type="term" value="F:transketolase activity"/>
    <property type="evidence" value="ECO:0007669"/>
    <property type="project" value="UniProtKB-UniRule"/>
</dbReference>
<comment type="cofactor">
    <cofactor evidence="14">
        <name>Mg(2+)</name>
        <dbReference type="ChEBI" id="CHEBI:18420"/>
    </cofactor>
    <text evidence="14">Binds 1 Mg(2+) ion per subunit. Can also utilize other divalent metal cations, such as Ca(2+), Mn(2+) and Co(2+).</text>
</comment>
<evidence type="ECO:0000256" key="10">
    <source>
        <dbReference type="NCBIfam" id="TIGR00232"/>
    </source>
</evidence>
<comment type="cofactor">
    <cofactor evidence="16">
        <name>Mg(2+)</name>
        <dbReference type="ChEBI" id="CHEBI:18420"/>
    </cofactor>
    <cofactor evidence="16">
        <name>Ca(2+)</name>
        <dbReference type="ChEBI" id="CHEBI:29108"/>
    </cofactor>
    <cofactor evidence="16">
        <name>Mn(2+)</name>
        <dbReference type="ChEBI" id="CHEBI:29035"/>
    </cofactor>
    <cofactor evidence="16">
        <name>Co(2+)</name>
        <dbReference type="ChEBI" id="CHEBI:48828"/>
    </cofactor>
    <text evidence="16">Binds 1 Mg(2+) ion per subunit. Can also utilize other divalent metal cations, such as Ca(2+), Mn(2+) and Co(2+).</text>
</comment>
<dbReference type="EMBL" id="QKVK01000001">
    <property type="protein sequence ID" value="PZF78561.1"/>
    <property type="molecule type" value="Genomic_DNA"/>
</dbReference>
<dbReference type="InterPro" id="IPR049557">
    <property type="entry name" value="Transketolase_CS"/>
</dbReference>
<feature type="binding site" evidence="12">
    <location>
        <position position="459"/>
    </location>
    <ligand>
        <name>substrate</name>
    </ligand>
</feature>
<dbReference type="CDD" id="cd07033">
    <property type="entry name" value="TPP_PYR_DXS_TK_like"/>
    <property type="match status" value="1"/>
</dbReference>
<dbReference type="InterPro" id="IPR055152">
    <property type="entry name" value="Transketolase-like_C_2"/>
</dbReference>
<evidence type="ECO:0000313" key="18">
    <source>
        <dbReference type="EMBL" id="PZF78561.1"/>
    </source>
</evidence>
<dbReference type="EC" id="2.2.1.1" evidence="3 10"/>
<dbReference type="InterPro" id="IPR005478">
    <property type="entry name" value="Transketolase_bac-like"/>
</dbReference>
<evidence type="ECO:0000256" key="16">
    <source>
        <dbReference type="RuleBase" id="RU004996"/>
    </source>
</evidence>
<organism evidence="18 19">
    <name type="scientific">Aestuariivirga litoralis</name>
    <dbReference type="NCBI Taxonomy" id="2650924"/>
    <lineage>
        <taxon>Bacteria</taxon>
        <taxon>Pseudomonadati</taxon>
        <taxon>Pseudomonadota</taxon>
        <taxon>Alphaproteobacteria</taxon>
        <taxon>Hyphomicrobiales</taxon>
        <taxon>Aestuariivirgaceae</taxon>
        <taxon>Aestuariivirga</taxon>
    </lineage>
</organism>
<dbReference type="Gene3D" id="3.40.50.920">
    <property type="match status" value="1"/>
</dbReference>
<evidence type="ECO:0000256" key="4">
    <source>
        <dbReference type="ARBA" id="ARBA00022679"/>
    </source>
</evidence>
<dbReference type="InterPro" id="IPR029061">
    <property type="entry name" value="THDP-binding"/>
</dbReference>
<feature type="binding site" evidence="12">
    <location>
        <position position="467"/>
    </location>
    <ligand>
        <name>substrate</name>
    </ligand>
</feature>
<feature type="binding site" evidence="13">
    <location>
        <position position="262"/>
    </location>
    <ligand>
        <name>thiamine diphosphate</name>
        <dbReference type="ChEBI" id="CHEBI:58937"/>
    </ligand>
</feature>
<sequence length="657" mass="69689">MTHYSAEQTRHMANAIRALSMDAVQKANSGHPGLPMGAADVATVLFTQFLKFDASDPHWADRDRFILSAGHGSMLLYSLLHLTGYADMTLEQIRNFRQMGAKTAGHPEYGHATGIETTTGPLGQGIANAVGFAIAERHLNAEFGDGLVNHKTYVLAGDGCLMEGISQEAISLAGHLKLRNLIVLWDDNGISIDGKISLSDSTNQTARFAASGWAVSACDGHNPGEIAACLAAAQHADRPVLIACKTTIGYGAPTKAGTSGSHGSPLGPDEIAGARKALGWDYEPFVIPNDVMDAWRKAGSRGAADRAAWAARLAASPKKEEFTRRMSGKLPANFDAVIAGYKQDLAKNPPALATRNASQNALDVINAAVPETIGGSADLTGSNNTKSKELKPLDAHNYAGRYVYYGIREHGMAAAMNGMALHGGVIPYGGTFLVFTDYCRPSIRLSALMGIRVIYVMTHDSIGLGEDGPTHQPVEHVAALRVIPNLAVYRPCDAVETAECWQLALQDATRPSVLALTRQKLKPARLAYSAENLCARGAYEIAPADKKAEVVIFASGSEVEIAIAAKARLDAAGKPTRVVSVPSMENFAAQDKAYQAKVLGTERHRIAIEAGVRTGWDRFIGTDGTFIGMTGFGASAPAEQLYEHFGITAEAAVKAAG</sequence>
<evidence type="ECO:0000259" key="17">
    <source>
        <dbReference type="SMART" id="SM00861"/>
    </source>
</evidence>
<evidence type="ECO:0000256" key="12">
    <source>
        <dbReference type="PIRSR" id="PIRSR605478-2"/>
    </source>
</evidence>
<dbReference type="RefSeq" id="WP_111195889.1">
    <property type="nucleotide sequence ID" value="NZ_QKVK01000001.1"/>
</dbReference>
<dbReference type="PROSITE" id="PS00802">
    <property type="entry name" value="TRANSKETOLASE_2"/>
    <property type="match status" value="1"/>
</dbReference>
<evidence type="ECO:0000256" key="2">
    <source>
        <dbReference type="ARBA" id="ARBA00011738"/>
    </source>
</evidence>
<dbReference type="InterPro" id="IPR033247">
    <property type="entry name" value="Transketolase_fam"/>
</dbReference>
<accession>A0A2W2ATL0</accession>
<feature type="site" description="Important for catalytic activity" evidence="15">
    <location>
        <position position="31"/>
    </location>
</feature>
<keyword evidence="19" id="KW-1185">Reference proteome</keyword>
<dbReference type="FunFam" id="3.40.50.970:FF:000003">
    <property type="entry name" value="Transketolase"/>
    <property type="match status" value="1"/>
</dbReference>
<dbReference type="GO" id="GO:0046872">
    <property type="term" value="F:metal ion binding"/>
    <property type="evidence" value="ECO:0007669"/>
    <property type="project" value="UniProtKB-KW"/>
</dbReference>
<name>A0A2W2ATL0_9HYPH</name>
<feature type="binding site" evidence="13">
    <location>
        <position position="435"/>
    </location>
    <ligand>
        <name>thiamine diphosphate</name>
        <dbReference type="ChEBI" id="CHEBI:58937"/>
    </ligand>
</feature>
<evidence type="ECO:0000256" key="9">
    <source>
        <dbReference type="ARBA" id="ARBA00049473"/>
    </source>
</evidence>
<proteinExistence type="inferred from homology"/>
<dbReference type="SMART" id="SM00861">
    <property type="entry name" value="Transket_pyr"/>
    <property type="match status" value="1"/>
</dbReference>
<keyword evidence="6 16" id="KW-0106">Calcium</keyword>
<comment type="similarity">
    <text evidence="1 16">Belongs to the transketolase family.</text>
</comment>
<feature type="binding site" evidence="13">
    <location>
        <position position="71"/>
    </location>
    <ligand>
        <name>thiamine diphosphate</name>
        <dbReference type="ChEBI" id="CHEBI:58937"/>
    </ligand>
</feature>
<dbReference type="GO" id="GO:0005829">
    <property type="term" value="C:cytosol"/>
    <property type="evidence" value="ECO:0007669"/>
    <property type="project" value="TreeGrafter"/>
</dbReference>
<feature type="binding site" evidence="12">
    <location>
        <position position="31"/>
    </location>
    <ligand>
        <name>substrate</name>
    </ligand>
</feature>
<dbReference type="Gene3D" id="3.40.50.970">
    <property type="match status" value="2"/>
</dbReference>
<evidence type="ECO:0000256" key="5">
    <source>
        <dbReference type="ARBA" id="ARBA00022723"/>
    </source>
</evidence>
<dbReference type="InterPro" id="IPR009014">
    <property type="entry name" value="Transketo_C/PFOR_II"/>
</dbReference>
<dbReference type="Proteomes" id="UP000248795">
    <property type="component" value="Unassembled WGS sequence"/>
</dbReference>
<evidence type="ECO:0000256" key="15">
    <source>
        <dbReference type="PIRSR" id="PIRSR605478-5"/>
    </source>
</evidence>
<feature type="binding site" evidence="12">
    <location>
        <position position="518"/>
    </location>
    <ligand>
        <name>substrate</name>
    </ligand>
</feature>
<protein>
    <recommendedName>
        <fullName evidence="3 10">Transketolase</fullName>
        <ecNumber evidence="3 10">2.2.1.1</ecNumber>
    </recommendedName>
</protein>
<evidence type="ECO:0000256" key="7">
    <source>
        <dbReference type="ARBA" id="ARBA00022842"/>
    </source>
</evidence>
<feature type="active site" description="Proton donor" evidence="11">
    <location>
        <position position="409"/>
    </location>
</feature>
<feature type="site" description="Important for catalytic activity" evidence="15">
    <location>
        <position position="262"/>
    </location>
</feature>
<feature type="domain" description="Transketolase-like pyrimidine-binding" evidence="17">
    <location>
        <begin position="352"/>
        <end position="524"/>
    </location>
</feature>
<dbReference type="CDD" id="cd02012">
    <property type="entry name" value="TPP_TK"/>
    <property type="match status" value="1"/>
</dbReference>
<keyword evidence="8 13" id="KW-0786">Thiamine pyrophosphate</keyword>
<feature type="binding site" evidence="12">
    <location>
        <position position="355"/>
    </location>
    <ligand>
        <name>substrate</name>
    </ligand>
</feature>
<feature type="binding site" evidence="12">
    <location>
        <position position="382"/>
    </location>
    <ligand>
        <name>substrate</name>
    </ligand>
</feature>
<comment type="subunit">
    <text evidence="2 16">Homodimer.</text>
</comment>
<keyword evidence="4 16" id="KW-0808">Transferase</keyword>
<dbReference type="FunFam" id="3.40.50.970:FF:000004">
    <property type="entry name" value="Transketolase"/>
    <property type="match status" value="1"/>
</dbReference>
<dbReference type="InterPro" id="IPR020826">
    <property type="entry name" value="Transketolase_BS"/>
</dbReference>
<evidence type="ECO:0000256" key="14">
    <source>
        <dbReference type="PIRSR" id="PIRSR605478-4"/>
    </source>
</evidence>
<comment type="function">
    <text evidence="16">Catalyzes the transfer of a two-carbon ketol group from a ketose donor to an aldose acceptor, via a covalent intermediate with the cofactor thiamine pyrophosphate.</text>
</comment>
<feature type="binding site" evidence="12">
    <location>
        <position position="262"/>
    </location>
    <ligand>
        <name>substrate</name>
    </ligand>
</feature>
<feature type="binding site" evidence="13">
    <location>
        <position position="188"/>
    </location>
    <ligand>
        <name>thiamine diphosphate</name>
        <dbReference type="ChEBI" id="CHEBI:58937"/>
    </ligand>
</feature>
<dbReference type="PANTHER" id="PTHR43522:SF2">
    <property type="entry name" value="TRANSKETOLASE 1-RELATED"/>
    <property type="match status" value="1"/>
</dbReference>
<comment type="catalytic activity">
    <reaction evidence="9 16">
        <text>D-sedoheptulose 7-phosphate + D-glyceraldehyde 3-phosphate = aldehydo-D-ribose 5-phosphate + D-xylulose 5-phosphate</text>
        <dbReference type="Rhea" id="RHEA:10508"/>
        <dbReference type="ChEBI" id="CHEBI:57483"/>
        <dbReference type="ChEBI" id="CHEBI:57737"/>
        <dbReference type="ChEBI" id="CHEBI:58273"/>
        <dbReference type="ChEBI" id="CHEBI:59776"/>
        <dbReference type="EC" id="2.2.1.1"/>
    </reaction>
</comment>
<evidence type="ECO:0000313" key="19">
    <source>
        <dbReference type="Proteomes" id="UP000248795"/>
    </source>
</evidence>
<dbReference type="InterPro" id="IPR005475">
    <property type="entry name" value="Transketolase-like_Pyr-bd"/>
</dbReference>
<evidence type="ECO:0000256" key="13">
    <source>
        <dbReference type="PIRSR" id="PIRSR605478-3"/>
    </source>
</evidence>
<evidence type="ECO:0000256" key="8">
    <source>
        <dbReference type="ARBA" id="ARBA00023052"/>
    </source>
</evidence>
<feature type="binding site" evidence="13">
    <location>
        <position position="159"/>
    </location>
    <ligand>
        <name>thiamine diphosphate</name>
        <dbReference type="ChEBI" id="CHEBI:58937"/>
    </ligand>
</feature>
<dbReference type="NCBIfam" id="TIGR00232">
    <property type="entry name" value="tktlase_bact"/>
    <property type="match status" value="1"/>
</dbReference>
<comment type="cofactor">
    <cofactor evidence="13">
        <name>thiamine diphosphate</name>
        <dbReference type="ChEBI" id="CHEBI:58937"/>
    </cofactor>
    <text evidence="13">Binds 1 thiamine pyrophosphate per subunit. During the reaction, the substrate forms a covalent intermediate with the cofactor.</text>
</comment>
<evidence type="ECO:0000256" key="1">
    <source>
        <dbReference type="ARBA" id="ARBA00007131"/>
    </source>
</evidence>
<dbReference type="SUPFAM" id="SSF52922">
    <property type="entry name" value="TK C-terminal domain-like"/>
    <property type="match status" value="1"/>
</dbReference>
<keyword evidence="5 14" id="KW-0479">Metal-binding</keyword>
<dbReference type="PANTHER" id="PTHR43522">
    <property type="entry name" value="TRANSKETOLASE"/>
    <property type="match status" value="1"/>
</dbReference>
<feature type="binding site" evidence="12">
    <location>
        <position position="471"/>
    </location>
    <ligand>
        <name>substrate</name>
    </ligand>
</feature>
<feature type="binding site" evidence="13">
    <location>
        <begin position="120"/>
        <end position="122"/>
    </location>
    <ligand>
        <name>thiamine diphosphate</name>
        <dbReference type="ChEBI" id="CHEBI:58937"/>
    </ligand>
</feature>
<dbReference type="GO" id="GO:0006098">
    <property type="term" value="P:pentose-phosphate shunt"/>
    <property type="evidence" value="ECO:0007669"/>
    <property type="project" value="TreeGrafter"/>
</dbReference>
<keyword evidence="7 14" id="KW-0460">Magnesium</keyword>
<dbReference type="SUPFAM" id="SSF52518">
    <property type="entry name" value="Thiamin diphosphate-binding fold (THDP-binding)"/>
    <property type="match status" value="2"/>
</dbReference>
<feature type="binding site" evidence="14">
    <location>
        <position position="188"/>
    </location>
    <ligand>
        <name>Mg(2+)</name>
        <dbReference type="ChEBI" id="CHEBI:18420"/>
    </ligand>
</feature>
<dbReference type="AlphaFoldDB" id="A0A2W2ATL0"/>